<dbReference type="EMBL" id="OX459123">
    <property type="protein sequence ID" value="CAI9109433.1"/>
    <property type="molecule type" value="Genomic_DNA"/>
</dbReference>
<dbReference type="Pfam" id="PF08268">
    <property type="entry name" value="FBA_3"/>
    <property type="match status" value="1"/>
</dbReference>
<organism evidence="2 3">
    <name type="scientific">Oldenlandia corymbosa var. corymbosa</name>
    <dbReference type="NCBI Taxonomy" id="529605"/>
    <lineage>
        <taxon>Eukaryota</taxon>
        <taxon>Viridiplantae</taxon>
        <taxon>Streptophyta</taxon>
        <taxon>Embryophyta</taxon>
        <taxon>Tracheophyta</taxon>
        <taxon>Spermatophyta</taxon>
        <taxon>Magnoliopsida</taxon>
        <taxon>eudicotyledons</taxon>
        <taxon>Gunneridae</taxon>
        <taxon>Pentapetalae</taxon>
        <taxon>asterids</taxon>
        <taxon>lamiids</taxon>
        <taxon>Gentianales</taxon>
        <taxon>Rubiaceae</taxon>
        <taxon>Rubioideae</taxon>
        <taxon>Spermacoceae</taxon>
        <taxon>Hedyotis-Oldenlandia complex</taxon>
        <taxon>Oldenlandia</taxon>
    </lineage>
</organism>
<name>A0AAV1DNG1_OLDCO</name>
<dbReference type="AlphaFoldDB" id="A0AAV1DNG1"/>
<accession>A0AAV1DNG1</accession>
<dbReference type="Proteomes" id="UP001161247">
    <property type="component" value="Chromosome 6"/>
</dbReference>
<dbReference type="InterPro" id="IPR017451">
    <property type="entry name" value="F-box-assoc_interact_dom"/>
</dbReference>
<protein>
    <submittedName>
        <fullName evidence="2">OLC1v1009254C1</fullName>
    </submittedName>
</protein>
<evidence type="ECO:0000313" key="2">
    <source>
        <dbReference type="EMBL" id="CAI9109433.1"/>
    </source>
</evidence>
<keyword evidence="3" id="KW-1185">Reference proteome</keyword>
<reference evidence="2" key="1">
    <citation type="submission" date="2023-03" db="EMBL/GenBank/DDBJ databases">
        <authorList>
            <person name="Julca I."/>
        </authorList>
    </citation>
    <scope>NUCLEOTIDE SEQUENCE</scope>
</reference>
<feature type="domain" description="F-box associated beta-propeller type 3" evidence="1">
    <location>
        <begin position="31"/>
        <end position="141"/>
    </location>
</feature>
<evidence type="ECO:0000259" key="1">
    <source>
        <dbReference type="Pfam" id="PF08268"/>
    </source>
</evidence>
<dbReference type="InterPro" id="IPR013187">
    <property type="entry name" value="F-box-assoc_dom_typ3"/>
</dbReference>
<dbReference type="NCBIfam" id="TIGR01640">
    <property type="entry name" value="F_box_assoc_1"/>
    <property type="match status" value="1"/>
</dbReference>
<evidence type="ECO:0000313" key="3">
    <source>
        <dbReference type="Proteomes" id="UP001161247"/>
    </source>
</evidence>
<proteinExistence type="predicted"/>
<sequence>MARYFKDGVHSIHGGGHNRNRFINVDDETIQVSSTGDLASRADFVDCRDGVFCIDNMRFDAYGIELMVCLWNPVLRQHNILPTTVNRSVLPIAIGFGFDVIGNDYKVLKVYSTKQGPSLHSNVDVYCVRTHCWKTIGSQPIANKHRP</sequence>
<gene>
    <name evidence="2" type="ORF">OLC1_LOCUS17340</name>
</gene>